<keyword evidence="1" id="KW-0732">Signal</keyword>
<gene>
    <name evidence="2" type="ORF">KQI20_11190</name>
</gene>
<proteinExistence type="predicted"/>
<sequence>MKYIKKLVIMMIPVMFLAGCSSASIDTKNVSKEAIERNTMTKVQSDVNVIMNKSYDYVLQNMGSPYSTIYSLKVDNIDKFKNLKEISDKDMNNVEILSEGLLYPKYTSDYKLDGSALYIALKDDKVSEVETCDFKNLDVALLMDEEANAVISVYNDYNSLNENNIDKDNLDTYIGKEKNSISSITKNKKCQYSVYIEADGGIDIDIYNIKDSNFLVIAYKNNEITYIAQRDGRKIAAAIQKNIN</sequence>
<feature type="signal peptide" evidence="1">
    <location>
        <begin position="1"/>
        <end position="23"/>
    </location>
</feature>
<dbReference type="PROSITE" id="PS51257">
    <property type="entry name" value="PROKAR_LIPOPROTEIN"/>
    <property type="match status" value="1"/>
</dbReference>
<dbReference type="EMBL" id="JAHLOQ010000035">
    <property type="protein sequence ID" value="MBU5337006.1"/>
    <property type="molecule type" value="Genomic_DNA"/>
</dbReference>
<feature type="chain" id="PRO_5046189594" description="Lipoprotein" evidence="1">
    <location>
        <begin position="24"/>
        <end position="244"/>
    </location>
</feature>
<accession>A0ABS6E0J0</accession>
<protein>
    <recommendedName>
        <fullName evidence="4">Lipoprotein</fullName>
    </recommendedName>
</protein>
<evidence type="ECO:0000256" key="1">
    <source>
        <dbReference type="SAM" id="SignalP"/>
    </source>
</evidence>
<comment type="caution">
    <text evidence="2">The sequence shown here is derived from an EMBL/GenBank/DDBJ whole genome shotgun (WGS) entry which is preliminary data.</text>
</comment>
<name>A0ABS6E0J0_9FIRM</name>
<keyword evidence="3" id="KW-1185">Reference proteome</keyword>
<evidence type="ECO:0008006" key="4">
    <source>
        <dbReference type="Google" id="ProtNLM"/>
    </source>
</evidence>
<organism evidence="2 3">
    <name type="scientific">Intestinibacter bartlettii</name>
    <dbReference type="NCBI Taxonomy" id="261299"/>
    <lineage>
        <taxon>Bacteria</taxon>
        <taxon>Bacillati</taxon>
        <taxon>Bacillota</taxon>
        <taxon>Clostridia</taxon>
        <taxon>Peptostreptococcales</taxon>
        <taxon>Peptostreptococcaceae</taxon>
        <taxon>Intestinibacter</taxon>
    </lineage>
</organism>
<dbReference type="Proteomes" id="UP001196301">
    <property type="component" value="Unassembled WGS sequence"/>
</dbReference>
<dbReference type="RefSeq" id="WP_216571129.1">
    <property type="nucleotide sequence ID" value="NZ_JAHLOQ010000035.1"/>
</dbReference>
<reference evidence="2 3" key="1">
    <citation type="submission" date="2021-06" db="EMBL/GenBank/DDBJ databases">
        <authorList>
            <person name="Sun Q."/>
            <person name="Li D."/>
        </authorList>
    </citation>
    <scope>NUCLEOTIDE SEQUENCE [LARGE SCALE GENOMIC DNA]</scope>
    <source>
        <strain evidence="2 3">N19</strain>
    </source>
</reference>
<evidence type="ECO:0000313" key="2">
    <source>
        <dbReference type="EMBL" id="MBU5337006.1"/>
    </source>
</evidence>
<evidence type="ECO:0000313" key="3">
    <source>
        <dbReference type="Proteomes" id="UP001196301"/>
    </source>
</evidence>